<dbReference type="Proteomes" id="UP001595453">
    <property type="component" value="Unassembled WGS sequence"/>
</dbReference>
<feature type="transmembrane region" description="Helical" evidence="1">
    <location>
        <begin position="254"/>
        <end position="271"/>
    </location>
</feature>
<sequence length="277" mass="30447">MMLQLSATRLVQVLLSMSLLLLGGSFLLGANSKALQALLDFYWLSSDWLALLRGFTAALLVFAVVLLWLPKRLLPPRLSSLPLLLIALVPLFTLFSETRWLAALGGFPAIGSGQGIIKYYALVPLLVFLCWREQLSAKQHALLNASSVALVLFWIGGMKFTTYEAEGIQALVASSPLMSWMYQLMSLQVASNVIGVYDLCFAALLLWAIYKGNRHWTLIASLGCGAVFITTQTFLFSFTGALSMGTVLSGTGQFLIKDLWFVANLAVVLWWQGSLKE</sequence>
<dbReference type="EMBL" id="JBHRSD010000011">
    <property type="protein sequence ID" value="MFC3032418.1"/>
    <property type="molecule type" value="Genomic_DNA"/>
</dbReference>
<feature type="transmembrane region" description="Helical" evidence="1">
    <location>
        <begin position="48"/>
        <end position="69"/>
    </location>
</feature>
<reference evidence="3" key="1">
    <citation type="journal article" date="2019" name="Int. J. Syst. Evol. Microbiol.">
        <title>The Global Catalogue of Microorganisms (GCM) 10K type strain sequencing project: providing services to taxonomists for standard genome sequencing and annotation.</title>
        <authorList>
            <consortium name="The Broad Institute Genomics Platform"/>
            <consortium name="The Broad Institute Genome Sequencing Center for Infectious Disease"/>
            <person name="Wu L."/>
            <person name="Ma J."/>
        </authorList>
    </citation>
    <scope>NUCLEOTIDE SEQUENCE [LARGE SCALE GENOMIC DNA]</scope>
    <source>
        <strain evidence="3">KCTC 42730</strain>
    </source>
</reference>
<evidence type="ECO:0000313" key="3">
    <source>
        <dbReference type="Proteomes" id="UP001595453"/>
    </source>
</evidence>
<feature type="transmembrane region" description="Helical" evidence="1">
    <location>
        <begin position="107"/>
        <end position="129"/>
    </location>
</feature>
<dbReference type="PANTHER" id="PTHR40106">
    <property type="entry name" value="INNER MEMBRANE PROTEIN RCLC"/>
    <property type="match status" value="1"/>
</dbReference>
<feature type="transmembrane region" description="Helical" evidence="1">
    <location>
        <begin position="216"/>
        <end position="242"/>
    </location>
</feature>
<organism evidence="2 3">
    <name type="scientific">Pseudoalteromonas fenneropenaei</name>
    <dbReference type="NCBI Taxonomy" id="1737459"/>
    <lineage>
        <taxon>Bacteria</taxon>
        <taxon>Pseudomonadati</taxon>
        <taxon>Pseudomonadota</taxon>
        <taxon>Gammaproteobacteria</taxon>
        <taxon>Alteromonadales</taxon>
        <taxon>Pseudoalteromonadaceae</taxon>
        <taxon>Pseudoalteromonas</taxon>
    </lineage>
</organism>
<evidence type="ECO:0000256" key="1">
    <source>
        <dbReference type="SAM" id="Phobius"/>
    </source>
</evidence>
<evidence type="ECO:0000313" key="2">
    <source>
        <dbReference type="EMBL" id="MFC3032418.1"/>
    </source>
</evidence>
<feature type="transmembrane region" description="Helical" evidence="1">
    <location>
        <begin position="180"/>
        <end position="209"/>
    </location>
</feature>
<keyword evidence="1" id="KW-0812">Transmembrane</keyword>
<dbReference type="InterPro" id="IPR007339">
    <property type="entry name" value="RclC-like"/>
</dbReference>
<keyword evidence="1" id="KW-0472">Membrane</keyword>
<dbReference type="Pfam" id="PF04224">
    <property type="entry name" value="DUF417"/>
    <property type="match status" value="1"/>
</dbReference>
<protein>
    <submittedName>
        <fullName evidence="2">DUF417 family protein</fullName>
    </submittedName>
</protein>
<name>A0ABV7CIN0_9GAMM</name>
<dbReference type="RefSeq" id="WP_377122884.1">
    <property type="nucleotide sequence ID" value="NZ_JBHRSD010000011.1"/>
</dbReference>
<feature type="transmembrane region" description="Helical" evidence="1">
    <location>
        <begin position="81"/>
        <end position="101"/>
    </location>
</feature>
<feature type="transmembrane region" description="Helical" evidence="1">
    <location>
        <begin position="141"/>
        <end position="160"/>
    </location>
</feature>
<comment type="caution">
    <text evidence="2">The sequence shown here is derived from an EMBL/GenBank/DDBJ whole genome shotgun (WGS) entry which is preliminary data.</text>
</comment>
<dbReference type="PANTHER" id="PTHR40106:SF1">
    <property type="entry name" value="INNER MEMBRANE PROTEIN RCLC"/>
    <property type="match status" value="1"/>
</dbReference>
<keyword evidence="1" id="KW-1133">Transmembrane helix</keyword>
<keyword evidence="3" id="KW-1185">Reference proteome</keyword>
<proteinExistence type="predicted"/>
<gene>
    <name evidence="2" type="ORF">ACFOEE_07805</name>
</gene>
<accession>A0ABV7CIN0</accession>